<proteinExistence type="predicted"/>
<name>A0A2K2DQN1_BRADI</name>
<sequence length="118" mass="12982">MGLLGRLPRLHCQCYILDITCKSVYNVRSKLQQIVSHLILVGFHSRCMFQKESYASSLSCDFLFVFLSSVLGRSAESSAPSARDEGWSDLPHALDCAAATKNSRSLLSLHLSSSVCRG</sequence>
<protein>
    <submittedName>
        <fullName evidence="1 2">Uncharacterized protein</fullName>
    </submittedName>
</protein>
<organism evidence="1">
    <name type="scientific">Brachypodium distachyon</name>
    <name type="common">Purple false brome</name>
    <name type="synonym">Trachynia distachya</name>
    <dbReference type="NCBI Taxonomy" id="15368"/>
    <lineage>
        <taxon>Eukaryota</taxon>
        <taxon>Viridiplantae</taxon>
        <taxon>Streptophyta</taxon>
        <taxon>Embryophyta</taxon>
        <taxon>Tracheophyta</taxon>
        <taxon>Spermatophyta</taxon>
        <taxon>Magnoliopsida</taxon>
        <taxon>Liliopsida</taxon>
        <taxon>Poales</taxon>
        <taxon>Poaceae</taxon>
        <taxon>BOP clade</taxon>
        <taxon>Pooideae</taxon>
        <taxon>Stipodae</taxon>
        <taxon>Brachypodieae</taxon>
        <taxon>Brachypodium</taxon>
    </lineage>
</organism>
<reference evidence="1 2" key="1">
    <citation type="journal article" date="2010" name="Nature">
        <title>Genome sequencing and analysis of the model grass Brachypodium distachyon.</title>
        <authorList>
            <consortium name="International Brachypodium Initiative"/>
        </authorList>
    </citation>
    <scope>NUCLEOTIDE SEQUENCE [LARGE SCALE GENOMIC DNA]</scope>
    <source>
        <strain evidence="1 2">Bd21</strain>
    </source>
</reference>
<reference evidence="1" key="2">
    <citation type="submission" date="2017-06" db="EMBL/GenBank/DDBJ databases">
        <title>WGS assembly of Brachypodium distachyon.</title>
        <authorList>
            <consortium name="The International Brachypodium Initiative"/>
            <person name="Lucas S."/>
            <person name="Harmon-Smith M."/>
            <person name="Lail K."/>
            <person name="Tice H."/>
            <person name="Grimwood J."/>
            <person name="Bruce D."/>
            <person name="Barry K."/>
            <person name="Shu S."/>
            <person name="Lindquist E."/>
            <person name="Wang M."/>
            <person name="Pitluck S."/>
            <person name="Vogel J.P."/>
            <person name="Garvin D.F."/>
            <person name="Mockler T.C."/>
            <person name="Schmutz J."/>
            <person name="Rokhsar D."/>
            <person name="Bevan M.W."/>
        </authorList>
    </citation>
    <scope>NUCLEOTIDE SEQUENCE</scope>
    <source>
        <strain evidence="1">Bd21</strain>
    </source>
</reference>
<dbReference type="InParanoid" id="A0A2K2DQN1"/>
<evidence type="ECO:0000313" key="1">
    <source>
        <dbReference type="EMBL" id="PNT76581.1"/>
    </source>
</evidence>
<dbReference type="EMBL" id="CM000880">
    <property type="protein sequence ID" value="PNT76581.1"/>
    <property type="molecule type" value="Genomic_DNA"/>
</dbReference>
<evidence type="ECO:0000313" key="3">
    <source>
        <dbReference type="Proteomes" id="UP000008810"/>
    </source>
</evidence>
<accession>A0A2K2DQN1</accession>
<keyword evidence="3" id="KW-1185">Reference proteome</keyword>
<dbReference type="Gramene" id="PNT76581">
    <property type="protein sequence ID" value="PNT76581"/>
    <property type="gene ID" value="BRADI_1g49854v3"/>
</dbReference>
<dbReference type="AlphaFoldDB" id="A0A2K2DQN1"/>
<gene>
    <name evidence="1" type="ORF">BRADI_1g49854v3</name>
</gene>
<evidence type="ECO:0000313" key="2">
    <source>
        <dbReference type="EnsemblPlants" id="PNT76581"/>
    </source>
</evidence>
<dbReference type="Proteomes" id="UP000008810">
    <property type="component" value="Chromosome 1"/>
</dbReference>
<dbReference type="EnsemblPlants" id="PNT76581">
    <property type="protein sequence ID" value="PNT76581"/>
    <property type="gene ID" value="BRADI_1g49854v3"/>
</dbReference>
<reference evidence="2" key="3">
    <citation type="submission" date="2018-08" db="UniProtKB">
        <authorList>
            <consortium name="EnsemblPlants"/>
        </authorList>
    </citation>
    <scope>IDENTIFICATION</scope>
    <source>
        <strain evidence="2">cv. Bd21</strain>
    </source>
</reference>